<gene>
    <name evidence="1" type="ORF">GCM10007368_15370</name>
</gene>
<organism evidence="1 2">
    <name type="scientific">Isoptericola cucumis</name>
    <dbReference type="NCBI Taxonomy" id="1776856"/>
    <lineage>
        <taxon>Bacteria</taxon>
        <taxon>Bacillati</taxon>
        <taxon>Actinomycetota</taxon>
        <taxon>Actinomycetes</taxon>
        <taxon>Micrococcales</taxon>
        <taxon>Promicromonosporaceae</taxon>
        <taxon>Isoptericola</taxon>
    </lineage>
</organism>
<evidence type="ECO:0000313" key="2">
    <source>
        <dbReference type="Proteomes" id="UP000632535"/>
    </source>
</evidence>
<accession>A0ABQ2B411</accession>
<protein>
    <recommendedName>
        <fullName evidence="3">Alkylmercury lyase</fullName>
    </recommendedName>
</protein>
<reference evidence="2" key="1">
    <citation type="journal article" date="2019" name="Int. J. Syst. Evol. Microbiol.">
        <title>The Global Catalogue of Microorganisms (GCM) 10K type strain sequencing project: providing services to taxonomists for standard genome sequencing and annotation.</title>
        <authorList>
            <consortium name="The Broad Institute Genomics Platform"/>
            <consortium name="The Broad Institute Genome Sequencing Center for Infectious Disease"/>
            <person name="Wu L."/>
            <person name="Ma J."/>
        </authorList>
    </citation>
    <scope>NUCLEOTIDE SEQUENCE [LARGE SCALE GENOMIC DNA]</scope>
    <source>
        <strain evidence="2">CCM 8653</strain>
    </source>
</reference>
<keyword evidence="2" id="KW-1185">Reference proteome</keyword>
<comment type="caution">
    <text evidence="1">The sequence shown here is derived from an EMBL/GenBank/DDBJ whole genome shotgun (WGS) entry which is preliminary data.</text>
</comment>
<name>A0ABQ2B411_9MICO</name>
<dbReference type="EMBL" id="BMDG01000004">
    <property type="protein sequence ID" value="GGI07278.1"/>
    <property type="molecule type" value="Genomic_DNA"/>
</dbReference>
<evidence type="ECO:0000313" key="1">
    <source>
        <dbReference type="EMBL" id="GGI07278.1"/>
    </source>
</evidence>
<dbReference type="RefSeq" id="WP_188523064.1">
    <property type="nucleotide sequence ID" value="NZ_BMDG01000004.1"/>
</dbReference>
<sequence>MKVELLVVDSCPNEAPARAALQRALDHAGINAPIATVMIGDADQAQARGFVGSPSFYIDGRDLFPAPQAHPGVACRVYPSPAGGLRGVPADHELTAALEEHAAH</sequence>
<proteinExistence type="predicted"/>
<dbReference type="Proteomes" id="UP000632535">
    <property type="component" value="Unassembled WGS sequence"/>
</dbReference>
<evidence type="ECO:0008006" key="3">
    <source>
        <dbReference type="Google" id="ProtNLM"/>
    </source>
</evidence>